<name>A0A318PY27_KOMXY</name>
<dbReference type="SUPFAM" id="SSF48150">
    <property type="entry name" value="DNA-glycosylase"/>
    <property type="match status" value="1"/>
</dbReference>
<dbReference type="AlphaFoldDB" id="A0A318PY27"/>
<dbReference type="NCBIfam" id="TIGR01084">
    <property type="entry name" value="mutY"/>
    <property type="match status" value="1"/>
</dbReference>
<comment type="caution">
    <text evidence="16">The sequence shown here is derived from an EMBL/GenBank/DDBJ whole genome shotgun (WGS) entry which is preliminary data.</text>
</comment>
<gene>
    <name evidence="16" type="primary">mutY</name>
    <name evidence="16" type="ORF">CFR75_16020</name>
</gene>
<dbReference type="GO" id="GO:0034039">
    <property type="term" value="F:8-oxo-7,8-dihydroguanine DNA N-glycosylase activity"/>
    <property type="evidence" value="ECO:0007669"/>
    <property type="project" value="TreeGrafter"/>
</dbReference>
<dbReference type="Pfam" id="PF00633">
    <property type="entry name" value="HHH"/>
    <property type="match status" value="1"/>
</dbReference>
<keyword evidence="7" id="KW-0479">Metal-binding</keyword>
<dbReference type="InterPro" id="IPR044298">
    <property type="entry name" value="MIG/MutY"/>
</dbReference>
<dbReference type="GO" id="GO:0006298">
    <property type="term" value="P:mismatch repair"/>
    <property type="evidence" value="ECO:0007669"/>
    <property type="project" value="TreeGrafter"/>
</dbReference>
<dbReference type="GO" id="GO:0032357">
    <property type="term" value="F:oxidized purine DNA binding"/>
    <property type="evidence" value="ECO:0007669"/>
    <property type="project" value="TreeGrafter"/>
</dbReference>
<comment type="function">
    <text evidence="2">Adenine glycosylase active on G-A mispairs. MutY also corrects error-prone DNA synthesis past GO lesions which are due to the oxidatively damaged form of guanine: 7,8-dihydro-8-oxoguanine (8-oxo-dGTP).</text>
</comment>
<evidence type="ECO:0000256" key="12">
    <source>
        <dbReference type="ARBA" id="ARBA00023204"/>
    </source>
</evidence>
<dbReference type="STRING" id="1220579.GCA_001571345_03233"/>
<organism evidence="16 17">
    <name type="scientific">Komagataeibacter xylinus</name>
    <name type="common">Gluconacetobacter xylinus</name>
    <dbReference type="NCBI Taxonomy" id="28448"/>
    <lineage>
        <taxon>Bacteria</taxon>
        <taxon>Pseudomonadati</taxon>
        <taxon>Pseudomonadota</taxon>
        <taxon>Alphaproteobacteria</taxon>
        <taxon>Acetobacterales</taxon>
        <taxon>Acetobacteraceae</taxon>
        <taxon>Komagataeibacter</taxon>
    </lineage>
</organism>
<dbReference type="InterPro" id="IPR029119">
    <property type="entry name" value="MutY_C"/>
</dbReference>
<keyword evidence="12" id="KW-0234">DNA repair</keyword>
<dbReference type="EMBL" id="NKUC01000070">
    <property type="protein sequence ID" value="PYD55537.1"/>
    <property type="molecule type" value="Genomic_DNA"/>
</dbReference>
<dbReference type="GO" id="GO:0046872">
    <property type="term" value="F:metal ion binding"/>
    <property type="evidence" value="ECO:0007669"/>
    <property type="project" value="UniProtKB-UniRule"/>
</dbReference>
<protein>
    <recommendedName>
        <fullName evidence="5 14">Adenine DNA glycosylase</fullName>
        <ecNumber evidence="4 14">3.2.2.31</ecNumber>
    </recommendedName>
</protein>
<dbReference type="GO" id="GO:0000701">
    <property type="term" value="F:purine-specific mismatch base pair DNA N-glycosylase activity"/>
    <property type="evidence" value="ECO:0007669"/>
    <property type="project" value="UniProtKB-EC"/>
</dbReference>
<accession>A0A318PY27</accession>
<dbReference type="Gene3D" id="1.10.1670.10">
    <property type="entry name" value="Helix-hairpin-Helix base-excision DNA repair enzymes (C-terminal)"/>
    <property type="match status" value="1"/>
</dbReference>
<dbReference type="FunFam" id="1.10.340.30:FF:000002">
    <property type="entry name" value="Adenine DNA glycosylase"/>
    <property type="match status" value="1"/>
</dbReference>
<feature type="domain" description="HhH-GPD" evidence="15">
    <location>
        <begin position="73"/>
        <end position="225"/>
    </location>
</feature>
<sequence>MLRARKARRGGSAGAGASFFFLLRGGGFVINGSVLPCATDLLRWYDRHRRILPWRALPGQSVDPYRVWLSEIMLQQTTVTAVMPYFERFLAAFPDVTALARAPQDRVMALWAGLGYYARARNLHACAKAVAARGGTFPDTVEGLLELPGIGAYTAAAIAAIAFGRPVVPVDGNVERVTSRLFALTDPLPGARKAIAARAMTLNADAQAKARPSDFAQALFDLGAGICTPRNPACVLCPWRDACAGHAQGIAATLPRRAPKPVRPVRHGVHFCLVDEAGGLLLVRRPEKGLLGGMMGLPGPHWRDDPWPEAEALAQAPAAPRLQPRWRMVGQVKHVFTHFTLLVDVYAATIAAFPNSMAAQGCVHYPADGAVALPSLMGKCVKVARKAGIF</sequence>
<keyword evidence="17" id="KW-1185">Reference proteome</keyword>
<dbReference type="PROSITE" id="PS00764">
    <property type="entry name" value="ENDONUCLEASE_III_1"/>
    <property type="match status" value="1"/>
</dbReference>
<evidence type="ECO:0000259" key="15">
    <source>
        <dbReference type="SMART" id="SM00478"/>
    </source>
</evidence>
<evidence type="ECO:0000256" key="10">
    <source>
        <dbReference type="ARBA" id="ARBA00023004"/>
    </source>
</evidence>
<evidence type="ECO:0000256" key="3">
    <source>
        <dbReference type="ARBA" id="ARBA00008343"/>
    </source>
</evidence>
<dbReference type="GO" id="GO:0035485">
    <property type="term" value="F:adenine/guanine mispair binding"/>
    <property type="evidence" value="ECO:0007669"/>
    <property type="project" value="TreeGrafter"/>
</dbReference>
<dbReference type="InterPro" id="IPR004035">
    <property type="entry name" value="Endouclease-III_FeS-bd_BS"/>
</dbReference>
<evidence type="ECO:0000256" key="5">
    <source>
        <dbReference type="ARBA" id="ARBA00022023"/>
    </source>
</evidence>
<dbReference type="SMART" id="SM00478">
    <property type="entry name" value="ENDO3c"/>
    <property type="match status" value="1"/>
</dbReference>
<dbReference type="PANTHER" id="PTHR42944">
    <property type="entry name" value="ADENINE DNA GLYCOSYLASE"/>
    <property type="match status" value="1"/>
</dbReference>
<evidence type="ECO:0000256" key="13">
    <source>
        <dbReference type="ARBA" id="ARBA00023295"/>
    </source>
</evidence>
<dbReference type="InterPro" id="IPR004036">
    <property type="entry name" value="Endonuclease-III-like_CS2"/>
</dbReference>
<reference evidence="16 17" key="1">
    <citation type="submission" date="2017-07" db="EMBL/GenBank/DDBJ databases">
        <title>A draft genome sequence of Komagataeibacter xylinus LMG 1515.</title>
        <authorList>
            <person name="Skraban J."/>
            <person name="Cleenwerck I."/>
            <person name="Vandamme P."/>
            <person name="Trcek J."/>
        </authorList>
    </citation>
    <scope>NUCLEOTIDE SEQUENCE [LARGE SCALE GENOMIC DNA]</scope>
    <source>
        <strain evidence="16 17">LMG 1515</strain>
    </source>
</reference>
<keyword evidence="11" id="KW-0411">Iron-sulfur</keyword>
<dbReference type="InterPro" id="IPR023170">
    <property type="entry name" value="HhH_base_excis_C"/>
</dbReference>
<keyword evidence="10 14" id="KW-0408">Iron</keyword>
<dbReference type="Pfam" id="PF14815">
    <property type="entry name" value="NUDIX_4"/>
    <property type="match status" value="1"/>
</dbReference>
<dbReference type="Pfam" id="PF10576">
    <property type="entry name" value="EndIII_4Fe-2S"/>
    <property type="match status" value="1"/>
</dbReference>
<proteinExistence type="inferred from homology"/>
<dbReference type="Gene3D" id="3.90.79.10">
    <property type="entry name" value="Nucleoside Triphosphate Pyrophosphohydrolase"/>
    <property type="match status" value="1"/>
</dbReference>
<dbReference type="Gene3D" id="1.10.340.30">
    <property type="entry name" value="Hypothetical protein, domain 2"/>
    <property type="match status" value="1"/>
</dbReference>
<evidence type="ECO:0000256" key="1">
    <source>
        <dbReference type="ARBA" id="ARBA00000843"/>
    </source>
</evidence>
<dbReference type="CDD" id="cd00056">
    <property type="entry name" value="ENDO3c"/>
    <property type="match status" value="1"/>
</dbReference>
<dbReference type="CDD" id="cd03431">
    <property type="entry name" value="NUDIX_DNA_Glycosylase_C-MutY"/>
    <property type="match status" value="1"/>
</dbReference>
<evidence type="ECO:0000256" key="4">
    <source>
        <dbReference type="ARBA" id="ARBA00012045"/>
    </source>
</evidence>
<keyword evidence="13 14" id="KW-0326">Glycosidase</keyword>
<dbReference type="PANTHER" id="PTHR42944:SF1">
    <property type="entry name" value="ADENINE DNA GLYCOSYLASE"/>
    <property type="match status" value="1"/>
</dbReference>
<keyword evidence="9" id="KW-0378">Hydrolase</keyword>
<keyword evidence="8 14" id="KW-0227">DNA damage</keyword>
<dbReference type="Pfam" id="PF00730">
    <property type="entry name" value="HhH-GPD"/>
    <property type="match status" value="1"/>
</dbReference>
<dbReference type="OrthoDB" id="9802365at2"/>
<evidence type="ECO:0000256" key="14">
    <source>
        <dbReference type="RuleBase" id="RU365096"/>
    </source>
</evidence>
<comment type="catalytic activity">
    <reaction evidence="1 14">
        <text>Hydrolyzes free adenine bases from 7,8-dihydro-8-oxoguanine:adenine mismatched double-stranded DNA, leaving an apurinic site.</text>
        <dbReference type="EC" id="3.2.2.31"/>
    </reaction>
</comment>
<dbReference type="PROSITE" id="PS01155">
    <property type="entry name" value="ENDONUCLEASE_III_2"/>
    <property type="match status" value="1"/>
</dbReference>
<dbReference type="InterPro" id="IPR015797">
    <property type="entry name" value="NUDIX_hydrolase-like_dom_sf"/>
</dbReference>
<dbReference type="InterPro" id="IPR005760">
    <property type="entry name" value="A/G_AdeGlyc_MutY"/>
</dbReference>
<dbReference type="Proteomes" id="UP000248257">
    <property type="component" value="Unassembled WGS sequence"/>
</dbReference>
<comment type="cofactor">
    <cofactor evidence="14">
        <name>[4Fe-4S] cluster</name>
        <dbReference type="ChEBI" id="CHEBI:49883"/>
    </cofactor>
    <text evidence="14">Binds 1 [4Fe-4S] cluster.</text>
</comment>
<dbReference type="InterPro" id="IPR003265">
    <property type="entry name" value="HhH-GPD_domain"/>
</dbReference>
<evidence type="ECO:0000256" key="6">
    <source>
        <dbReference type="ARBA" id="ARBA00022485"/>
    </source>
</evidence>
<dbReference type="GO" id="GO:0051539">
    <property type="term" value="F:4 iron, 4 sulfur cluster binding"/>
    <property type="evidence" value="ECO:0007669"/>
    <property type="project" value="UniProtKB-UniRule"/>
</dbReference>
<dbReference type="InterPro" id="IPR003651">
    <property type="entry name" value="Endonuclease3_FeS-loop_motif"/>
</dbReference>
<evidence type="ECO:0000256" key="7">
    <source>
        <dbReference type="ARBA" id="ARBA00022723"/>
    </source>
</evidence>
<dbReference type="InterPro" id="IPR000445">
    <property type="entry name" value="HhH_motif"/>
</dbReference>
<dbReference type="SUPFAM" id="SSF55811">
    <property type="entry name" value="Nudix"/>
    <property type="match status" value="1"/>
</dbReference>
<evidence type="ECO:0000313" key="17">
    <source>
        <dbReference type="Proteomes" id="UP000248257"/>
    </source>
</evidence>
<dbReference type="InterPro" id="IPR011257">
    <property type="entry name" value="DNA_glycosylase"/>
</dbReference>
<evidence type="ECO:0000256" key="2">
    <source>
        <dbReference type="ARBA" id="ARBA00002933"/>
    </source>
</evidence>
<dbReference type="GO" id="GO:0006284">
    <property type="term" value="P:base-excision repair"/>
    <property type="evidence" value="ECO:0007669"/>
    <property type="project" value="UniProtKB-UniRule"/>
</dbReference>
<comment type="similarity">
    <text evidence="3 14">Belongs to the Nth/MutY family.</text>
</comment>
<evidence type="ECO:0000256" key="11">
    <source>
        <dbReference type="ARBA" id="ARBA00023014"/>
    </source>
</evidence>
<evidence type="ECO:0000256" key="8">
    <source>
        <dbReference type="ARBA" id="ARBA00022763"/>
    </source>
</evidence>
<keyword evidence="6" id="KW-0004">4Fe-4S</keyword>
<dbReference type="EC" id="3.2.2.31" evidence="4 14"/>
<evidence type="ECO:0000256" key="9">
    <source>
        <dbReference type="ARBA" id="ARBA00022801"/>
    </source>
</evidence>
<evidence type="ECO:0000313" key="16">
    <source>
        <dbReference type="EMBL" id="PYD55537.1"/>
    </source>
</evidence>